<dbReference type="Gene3D" id="3.40.50.720">
    <property type="entry name" value="NAD(P)-binding Rossmann-like Domain"/>
    <property type="match status" value="1"/>
</dbReference>
<dbReference type="InterPro" id="IPR051687">
    <property type="entry name" value="Peroxisomal_Beta-Oxidation"/>
</dbReference>
<dbReference type="InterPro" id="IPR002347">
    <property type="entry name" value="SDR_fam"/>
</dbReference>
<dbReference type="STRING" id="56193.YP76_04635"/>
<evidence type="ECO:0000256" key="1">
    <source>
        <dbReference type="ARBA" id="ARBA00006484"/>
    </source>
</evidence>
<gene>
    <name evidence="4" type="ORF">YP76_04635</name>
</gene>
<protein>
    <submittedName>
        <fullName evidence="4">Short-chain dehydrogenase</fullName>
    </submittedName>
</protein>
<keyword evidence="5" id="KW-1185">Reference proteome</keyword>
<dbReference type="EMBL" id="LBIC01000001">
    <property type="protein sequence ID" value="KKW93932.1"/>
    <property type="molecule type" value="Genomic_DNA"/>
</dbReference>
<name>A0A0M3AUQ5_9SPHN</name>
<comment type="caution">
    <text evidence="4">The sequence shown here is derived from an EMBL/GenBank/DDBJ whole genome shotgun (WGS) entry which is preliminary data.</text>
</comment>
<dbReference type="PRINTS" id="PR00080">
    <property type="entry name" value="SDRFAMILY"/>
</dbReference>
<reference evidence="4 5" key="1">
    <citation type="submission" date="2015-04" db="EMBL/GenBank/DDBJ databases">
        <title>Genome sequence of aromatic hydrocarbons-degrading Sphingobium chungbukense DJ77.</title>
        <authorList>
            <person name="Kim Y.-C."/>
            <person name="Chae J.-C."/>
        </authorList>
    </citation>
    <scope>NUCLEOTIDE SEQUENCE [LARGE SCALE GENOMIC DNA]</scope>
    <source>
        <strain evidence="4 5">DJ77</strain>
    </source>
</reference>
<keyword evidence="2" id="KW-0560">Oxidoreductase</keyword>
<dbReference type="PANTHER" id="PTHR45024:SF2">
    <property type="entry name" value="SCP2 DOMAIN-CONTAINING PROTEIN"/>
    <property type="match status" value="1"/>
</dbReference>
<dbReference type="AlphaFoldDB" id="A0A0M3AUQ5"/>
<dbReference type="Proteomes" id="UP000033874">
    <property type="component" value="Unassembled WGS sequence"/>
</dbReference>
<organism evidence="4 5">
    <name type="scientific">Sphingobium chungbukense</name>
    <dbReference type="NCBI Taxonomy" id="56193"/>
    <lineage>
        <taxon>Bacteria</taxon>
        <taxon>Pseudomonadati</taxon>
        <taxon>Pseudomonadota</taxon>
        <taxon>Alphaproteobacteria</taxon>
        <taxon>Sphingomonadales</taxon>
        <taxon>Sphingomonadaceae</taxon>
        <taxon>Sphingobium</taxon>
    </lineage>
</organism>
<comment type="similarity">
    <text evidence="1 3">Belongs to the short-chain dehydrogenases/reductases (SDR) family.</text>
</comment>
<dbReference type="PATRIC" id="fig|56193.3.peg.955"/>
<evidence type="ECO:0000256" key="2">
    <source>
        <dbReference type="ARBA" id="ARBA00023002"/>
    </source>
</evidence>
<dbReference type="PROSITE" id="PS00061">
    <property type="entry name" value="ADH_SHORT"/>
    <property type="match status" value="1"/>
</dbReference>
<dbReference type="PANTHER" id="PTHR45024">
    <property type="entry name" value="DEHYDROGENASES, SHORT CHAIN"/>
    <property type="match status" value="1"/>
</dbReference>
<sequence length="302" mass="31172">MSERRFDGRVAVITGAGRGLGRAYAELLASKGAKVVVNDNGAALGGEGGDAGPAADVVAAIKAAGGEAVACTDSVATPEGGKAIVEAAMDSFGRIDILIHNAGNLLFAPIAEMNYEDFRRSLDIHLIGGFHVAQPAFARMQAAGYGRIVLTGSIGGIYSVPNSVQYAVSKSGIIGLSNALAVEGAAHNIRSNIILPGAATRMAGAVEATGLPPMGPEMVAPVVGFLAHEDCEVTGELYISIAGRVARGFFAESQGIYRPSWTIDEVADNLDAIRDPSEQWSFPLIGGFEGHMGRSFAMVQKG</sequence>
<dbReference type="GO" id="GO:0016491">
    <property type="term" value="F:oxidoreductase activity"/>
    <property type="evidence" value="ECO:0007669"/>
    <property type="project" value="UniProtKB-KW"/>
</dbReference>
<dbReference type="InterPro" id="IPR020904">
    <property type="entry name" value="Sc_DH/Rdtase_CS"/>
</dbReference>
<proteinExistence type="inferred from homology"/>
<evidence type="ECO:0000313" key="5">
    <source>
        <dbReference type="Proteomes" id="UP000033874"/>
    </source>
</evidence>
<accession>A0A0M3AUQ5</accession>
<dbReference type="Pfam" id="PF00106">
    <property type="entry name" value="adh_short"/>
    <property type="match status" value="1"/>
</dbReference>
<dbReference type="PRINTS" id="PR00081">
    <property type="entry name" value="GDHRDH"/>
</dbReference>
<dbReference type="InterPro" id="IPR036291">
    <property type="entry name" value="NAD(P)-bd_dom_sf"/>
</dbReference>
<dbReference type="RefSeq" id="WP_046762366.1">
    <property type="nucleotide sequence ID" value="NZ_LBIC01000001.1"/>
</dbReference>
<evidence type="ECO:0000256" key="3">
    <source>
        <dbReference type="RuleBase" id="RU000363"/>
    </source>
</evidence>
<dbReference type="SUPFAM" id="SSF51735">
    <property type="entry name" value="NAD(P)-binding Rossmann-fold domains"/>
    <property type="match status" value="1"/>
</dbReference>
<evidence type="ECO:0000313" key="4">
    <source>
        <dbReference type="EMBL" id="KKW93932.1"/>
    </source>
</evidence>